<organism evidence="7 8">
    <name type="scientific">Sulfobacillus benefaciens</name>
    <dbReference type="NCBI Taxonomy" id="453960"/>
    <lineage>
        <taxon>Bacteria</taxon>
        <taxon>Bacillati</taxon>
        <taxon>Bacillota</taxon>
        <taxon>Clostridia</taxon>
        <taxon>Eubacteriales</taxon>
        <taxon>Clostridiales Family XVII. Incertae Sedis</taxon>
        <taxon>Sulfobacillus</taxon>
    </lineage>
</organism>
<evidence type="ECO:0000256" key="4">
    <source>
        <dbReference type="ARBA" id="ARBA00022989"/>
    </source>
</evidence>
<feature type="transmembrane region" description="Helical" evidence="6">
    <location>
        <begin position="253"/>
        <end position="270"/>
    </location>
</feature>
<evidence type="ECO:0000256" key="2">
    <source>
        <dbReference type="ARBA" id="ARBA00009142"/>
    </source>
</evidence>
<feature type="transmembrane region" description="Helical" evidence="6">
    <location>
        <begin position="226"/>
        <end position="247"/>
    </location>
</feature>
<dbReference type="AlphaFoldDB" id="A0A2T2X3M9"/>
<dbReference type="PANTHER" id="PTHR43701">
    <property type="entry name" value="MEMBRANE TRANSPORTER PROTEIN MJ0441-RELATED"/>
    <property type="match status" value="1"/>
</dbReference>
<feature type="transmembrane region" description="Helical" evidence="6">
    <location>
        <begin position="102"/>
        <end position="120"/>
    </location>
</feature>
<protein>
    <recommendedName>
        <fullName evidence="6">Probable membrane transporter protein</fullName>
    </recommendedName>
</protein>
<comment type="caution">
    <text evidence="7">The sequence shown here is derived from an EMBL/GenBank/DDBJ whole genome shotgun (WGS) entry which is preliminary data.</text>
</comment>
<dbReference type="InterPro" id="IPR002781">
    <property type="entry name" value="TM_pro_TauE-like"/>
</dbReference>
<gene>
    <name evidence="7" type="ORF">C7B43_08740</name>
</gene>
<dbReference type="GO" id="GO:0005886">
    <property type="term" value="C:plasma membrane"/>
    <property type="evidence" value="ECO:0007669"/>
    <property type="project" value="UniProtKB-SubCell"/>
</dbReference>
<evidence type="ECO:0000256" key="3">
    <source>
        <dbReference type="ARBA" id="ARBA00022692"/>
    </source>
</evidence>
<feature type="transmembrane region" description="Helical" evidence="6">
    <location>
        <begin position="71"/>
        <end position="90"/>
    </location>
</feature>
<keyword evidence="6" id="KW-1003">Cell membrane</keyword>
<evidence type="ECO:0000256" key="6">
    <source>
        <dbReference type="RuleBase" id="RU363041"/>
    </source>
</evidence>
<keyword evidence="5 6" id="KW-0472">Membrane</keyword>
<name>A0A2T2X3M9_9FIRM</name>
<evidence type="ECO:0000256" key="5">
    <source>
        <dbReference type="ARBA" id="ARBA00023136"/>
    </source>
</evidence>
<sequence length="298" mass="31726">MYMIGAMPAHPIRVSHHERGGCAMLAGEFMTGVLALSSGMAMGVLLARAGGGTLILSIIILHYLLHLRHSILFGTSAAVTTVNAVMLYGVRRRALQGALKPAIWFTLPGLLGMILSRGIPHTVSTPFRLALLGLLMVVNTSISLILPKNVGLPPVVHLKRLALVGCAIGIIVGYFGGAGGFLAFPTMLISGLPQSLAVGSSTLTVAGFSLTAAVRDILRADVNWMVVLPYIAGASVGLFAAVYWVRLRIPAKMWHWTATILILAAGLFLLQQNWGSLYRPSIAIYDGIKGGLLHEFRD</sequence>
<dbReference type="PANTHER" id="PTHR43701:SF2">
    <property type="entry name" value="MEMBRANE TRANSPORTER PROTEIN YJNA-RELATED"/>
    <property type="match status" value="1"/>
</dbReference>
<evidence type="ECO:0000313" key="7">
    <source>
        <dbReference type="EMBL" id="PSR29087.1"/>
    </source>
</evidence>
<reference evidence="7 8" key="1">
    <citation type="journal article" date="2014" name="BMC Genomics">
        <title>Comparison of environmental and isolate Sulfobacillus genomes reveals diverse carbon, sulfur, nitrogen, and hydrogen metabolisms.</title>
        <authorList>
            <person name="Justice N.B."/>
            <person name="Norman A."/>
            <person name="Brown C.T."/>
            <person name="Singh A."/>
            <person name="Thomas B.C."/>
            <person name="Banfield J.F."/>
        </authorList>
    </citation>
    <scope>NUCLEOTIDE SEQUENCE [LARGE SCALE GENOMIC DNA]</scope>
    <source>
        <strain evidence="7">AMDSBA1</strain>
    </source>
</reference>
<evidence type="ECO:0000313" key="8">
    <source>
        <dbReference type="Proteomes" id="UP000242699"/>
    </source>
</evidence>
<feature type="transmembrane region" description="Helical" evidence="6">
    <location>
        <begin position="158"/>
        <end position="184"/>
    </location>
</feature>
<accession>A0A2T2X3M9</accession>
<dbReference type="Pfam" id="PF01925">
    <property type="entry name" value="TauE"/>
    <property type="match status" value="1"/>
</dbReference>
<dbReference type="EMBL" id="PXYT01000017">
    <property type="protein sequence ID" value="PSR29087.1"/>
    <property type="molecule type" value="Genomic_DNA"/>
</dbReference>
<proteinExistence type="inferred from homology"/>
<dbReference type="InterPro" id="IPR051598">
    <property type="entry name" value="TSUP/Inactive_protease-like"/>
</dbReference>
<dbReference type="Proteomes" id="UP000242699">
    <property type="component" value="Unassembled WGS sequence"/>
</dbReference>
<comment type="subcellular location">
    <subcellularLocation>
        <location evidence="6">Cell membrane</location>
        <topology evidence="6">Multi-pass membrane protein</topology>
    </subcellularLocation>
    <subcellularLocation>
        <location evidence="1">Membrane</location>
        <topology evidence="1">Multi-pass membrane protein</topology>
    </subcellularLocation>
</comment>
<comment type="similarity">
    <text evidence="2 6">Belongs to the 4-toluene sulfonate uptake permease (TSUP) (TC 2.A.102) family.</text>
</comment>
<keyword evidence="3 6" id="KW-0812">Transmembrane</keyword>
<keyword evidence="4 6" id="KW-1133">Transmembrane helix</keyword>
<feature type="transmembrane region" description="Helical" evidence="6">
    <location>
        <begin position="126"/>
        <end position="146"/>
    </location>
</feature>
<feature type="transmembrane region" description="Helical" evidence="6">
    <location>
        <begin position="45"/>
        <end position="65"/>
    </location>
</feature>
<evidence type="ECO:0000256" key="1">
    <source>
        <dbReference type="ARBA" id="ARBA00004141"/>
    </source>
</evidence>
<feature type="transmembrane region" description="Helical" evidence="6">
    <location>
        <begin position="196"/>
        <end position="214"/>
    </location>
</feature>